<dbReference type="RefSeq" id="WP_189047093.1">
    <property type="nucleotide sequence ID" value="NZ_BMNB01000022.1"/>
</dbReference>
<dbReference type="Gene3D" id="3.40.50.300">
    <property type="entry name" value="P-loop containing nucleotide triphosphate hydrolases"/>
    <property type="match status" value="1"/>
</dbReference>
<keyword evidence="2" id="KW-1185">Reference proteome</keyword>
<reference evidence="1" key="1">
    <citation type="journal article" date="2014" name="Int. J. Syst. Evol. Microbiol.">
        <title>Complete genome sequence of Corynebacterium casei LMG S-19264T (=DSM 44701T), isolated from a smear-ripened cheese.</title>
        <authorList>
            <consortium name="US DOE Joint Genome Institute (JGI-PGF)"/>
            <person name="Walter F."/>
            <person name="Albersmeier A."/>
            <person name="Kalinowski J."/>
            <person name="Ruckert C."/>
        </authorList>
    </citation>
    <scope>NUCLEOTIDE SEQUENCE</scope>
    <source>
        <strain evidence="1">CGMCC 4.7312</strain>
    </source>
</reference>
<protein>
    <recommendedName>
        <fullName evidence="3">Hpr(Ser) kinase/phosphatase</fullName>
    </recommendedName>
</protein>
<evidence type="ECO:0000313" key="1">
    <source>
        <dbReference type="EMBL" id="GGM53286.1"/>
    </source>
</evidence>
<accession>A0A917U4P8</accession>
<reference evidence="1" key="2">
    <citation type="submission" date="2020-09" db="EMBL/GenBank/DDBJ databases">
        <authorList>
            <person name="Sun Q."/>
            <person name="Zhou Y."/>
        </authorList>
    </citation>
    <scope>NUCLEOTIDE SEQUENCE</scope>
    <source>
        <strain evidence="1">CGMCC 4.7312</strain>
    </source>
</reference>
<name>A0A917U4P8_9ACTN</name>
<dbReference type="EMBL" id="BMNB01000022">
    <property type="protein sequence ID" value="GGM53286.1"/>
    <property type="molecule type" value="Genomic_DNA"/>
</dbReference>
<comment type="caution">
    <text evidence="1">The sequence shown here is derived from an EMBL/GenBank/DDBJ whole genome shotgun (WGS) entry which is preliminary data.</text>
</comment>
<gene>
    <name evidence="1" type="ORF">GCM10011608_42710</name>
</gene>
<dbReference type="AlphaFoldDB" id="A0A917U4P8"/>
<dbReference type="InterPro" id="IPR027417">
    <property type="entry name" value="P-loop_NTPase"/>
</dbReference>
<dbReference type="SUPFAM" id="SSF53795">
    <property type="entry name" value="PEP carboxykinase-like"/>
    <property type="match status" value="1"/>
</dbReference>
<evidence type="ECO:0000313" key="2">
    <source>
        <dbReference type="Proteomes" id="UP000608890"/>
    </source>
</evidence>
<sequence>MSDDSTDRYVYGLRVRGLGHVTQLPPAGPADGRPTVAIWCVDTQPPPPTGPDGSRSVRLLPDGQWLSVDRIRATAIFHGPAPSPDLIAHPYLAAAATVVNRWAGRETFHSGAFVRHGRAWAVLGSRTAGKSSLLAALAAEGVPVMADDVLVTDGRYGFAGPRCVDLREMIPGLTTDAIRVRRRSRLRVALPPVADRVQLGGWFFLRWGTEPSVVPVAPGDLLARLAALRSWPELPSDPSTLLALAALPAWELNRPRDWSALDATRRLLEATVATPARVGVST</sequence>
<organism evidence="1 2">
    <name type="scientific">Micromonospora sonchi</name>
    <dbReference type="NCBI Taxonomy" id="1763543"/>
    <lineage>
        <taxon>Bacteria</taxon>
        <taxon>Bacillati</taxon>
        <taxon>Actinomycetota</taxon>
        <taxon>Actinomycetes</taxon>
        <taxon>Micromonosporales</taxon>
        <taxon>Micromonosporaceae</taxon>
        <taxon>Micromonospora</taxon>
    </lineage>
</organism>
<proteinExistence type="predicted"/>
<dbReference type="Proteomes" id="UP000608890">
    <property type="component" value="Unassembled WGS sequence"/>
</dbReference>
<evidence type="ECO:0008006" key="3">
    <source>
        <dbReference type="Google" id="ProtNLM"/>
    </source>
</evidence>